<feature type="domain" description="Amidase" evidence="1">
    <location>
        <begin position="85"/>
        <end position="540"/>
    </location>
</feature>
<organism evidence="2 3">
    <name type="scientific">Gaopeijia maritima</name>
    <dbReference type="NCBI Taxonomy" id="3119007"/>
    <lineage>
        <taxon>Bacteria</taxon>
        <taxon>Pseudomonadati</taxon>
        <taxon>Gemmatimonadota</taxon>
        <taxon>Longimicrobiia</taxon>
        <taxon>Gaopeijiales</taxon>
        <taxon>Gaopeijiaceae</taxon>
        <taxon>Gaopeijia</taxon>
    </lineage>
</organism>
<dbReference type="SUPFAM" id="SSF75304">
    <property type="entry name" value="Amidase signature (AS) enzymes"/>
    <property type="match status" value="1"/>
</dbReference>
<dbReference type="Gene3D" id="3.90.1300.10">
    <property type="entry name" value="Amidase signature (AS) domain"/>
    <property type="match status" value="1"/>
</dbReference>
<gene>
    <name evidence="2" type="ORF">WI372_10105</name>
</gene>
<proteinExistence type="predicted"/>
<dbReference type="Proteomes" id="UP001484239">
    <property type="component" value="Unassembled WGS sequence"/>
</dbReference>
<sequence length="565" mass="59266">MGAATHLRPAERRAGLAPLAPLAAVIALAASVSLAPAPWIGAQTAAAQAAPAQPSATEQTVDVVELTAEQLAQGYAEGRYTVTQVTRAFLARIEQYEGYYNAFISMNPDALADAAALDAELASGSVRGPLHGVPVVVKDNIDVAGLVTTAGWDGFSSATGGVDMVPQDDAAIVERLRAAGVVLLGKTNLPDFAGHGTRTQSSVAGVTLNPYNVDKAPGGSSGGTATAVASSFAVLGLGTETGGSIQNPAAAQALVGVKPTYGLVPLEGVVPLSGSYVDVAGPLAKSVMDAAFALDVLAGPTYEDLATFAGAEHIPEGGYAAGLERGALEGRRFGLVGPGWREQFLPLAPETEAQYREAIAAVEALGAETVEDPFAGSGFRELWDDREGGSTSAYDMYLYFQQLGDDAPFNSIEGWEELAGREYPRGRRNGELVPPVRPSATESGDAYQGWRADFIALFRQVLEDHELDGLLFPQAGSPAPDLVQDPERPDFNPNNWPELPSNIVNDLGVPVVTVPFGWYDDGTPFVLAFIGDRWSEAELLMWAYDLEQATLARRAPTLDEGRPGS</sequence>
<protein>
    <submittedName>
        <fullName evidence="2">Amidase</fullName>
    </submittedName>
</protein>
<dbReference type="PANTHER" id="PTHR42678:SF34">
    <property type="entry name" value="OS04G0183300 PROTEIN"/>
    <property type="match status" value="1"/>
</dbReference>
<dbReference type="InterPro" id="IPR023631">
    <property type="entry name" value="Amidase_dom"/>
</dbReference>
<dbReference type="EMBL" id="JBBHLI010000005">
    <property type="protein sequence ID" value="MEK9501327.1"/>
    <property type="molecule type" value="Genomic_DNA"/>
</dbReference>
<dbReference type="InterPro" id="IPR036928">
    <property type="entry name" value="AS_sf"/>
</dbReference>
<dbReference type="Pfam" id="PF01425">
    <property type="entry name" value="Amidase"/>
    <property type="match status" value="1"/>
</dbReference>
<name>A0ABU9E9B2_9BACT</name>
<keyword evidence="3" id="KW-1185">Reference proteome</keyword>
<reference evidence="2 3" key="1">
    <citation type="submission" date="2024-02" db="EMBL/GenBank/DDBJ databases">
        <title>A novel Gemmatimonadota bacterium.</title>
        <authorList>
            <person name="Du Z.-J."/>
            <person name="Ye Y.-Q."/>
        </authorList>
    </citation>
    <scope>NUCLEOTIDE SEQUENCE [LARGE SCALE GENOMIC DNA]</scope>
    <source>
        <strain evidence="2 3">DH-20</strain>
    </source>
</reference>
<dbReference type="PANTHER" id="PTHR42678">
    <property type="entry name" value="AMIDASE"/>
    <property type="match status" value="1"/>
</dbReference>
<evidence type="ECO:0000313" key="2">
    <source>
        <dbReference type="EMBL" id="MEK9501327.1"/>
    </source>
</evidence>
<evidence type="ECO:0000259" key="1">
    <source>
        <dbReference type="Pfam" id="PF01425"/>
    </source>
</evidence>
<dbReference type="RefSeq" id="WP_405286821.1">
    <property type="nucleotide sequence ID" value="NZ_JBBHLI010000005.1"/>
</dbReference>
<accession>A0ABU9E9B2</accession>
<comment type="caution">
    <text evidence="2">The sequence shown here is derived from an EMBL/GenBank/DDBJ whole genome shotgun (WGS) entry which is preliminary data.</text>
</comment>
<evidence type="ECO:0000313" key="3">
    <source>
        <dbReference type="Proteomes" id="UP001484239"/>
    </source>
</evidence>